<dbReference type="PRINTS" id="PR00367">
    <property type="entry name" value="ETHRSPELEMNT"/>
</dbReference>
<dbReference type="SMART" id="SM00380">
    <property type="entry name" value="AP2"/>
    <property type="match status" value="1"/>
</dbReference>
<evidence type="ECO:0000313" key="8">
    <source>
        <dbReference type="Proteomes" id="UP000594263"/>
    </source>
</evidence>
<dbReference type="SUPFAM" id="SSF54171">
    <property type="entry name" value="DNA-binding domain"/>
    <property type="match status" value="1"/>
</dbReference>
<evidence type="ECO:0000256" key="5">
    <source>
        <dbReference type="ARBA" id="ARBA00023242"/>
    </source>
</evidence>
<evidence type="ECO:0000256" key="4">
    <source>
        <dbReference type="ARBA" id="ARBA00023163"/>
    </source>
</evidence>
<sequence>MEGLLEKTVQKTSFIGVRKRPWGKFAAEIRDSTRDGARVWLGTFESAEAAAMAYDQAAFSIRGSAALLNFPVQAVRESLKEIIQFQSNGECSPIMALKKMHMKRRRGPSTKKCMDDGVNSTMQEQSVVVFEDLGTDYLEQLLISSCDS</sequence>
<protein>
    <recommendedName>
        <fullName evidence="6">AP2/ERF domain-containing protein</fullName>
    </recommendedName>
</protein>
<keyword evidence="5" id="KW-0539">Nucleus</keyword>
<dbReference type="InterPro" id="IPR036955">
    <property type="entry name" value="AP2/ERF_dom_sf"/>
</dbReference>
<accession>A0A7N0VI92</accession>
<dbReference type="InterPro" id="IPR001471">
    <property type="entry name" value="AP2/ERF_dom"/>
</dbReference>
<comment type="subcellular location">
    <subcellularLocation>
        <location evidence="1">Nucleus</location>
    </subcellularLocation>
</comment>
<proteinExistence type="predicted"/>
<dbReference type="Gene3D" id="3.30.730.10">
    <property type="entry name" value="AP2/ERF domain"/>
    <property type="match status" value="1"/>
</dbReference>
<dbReference type="GO" id="GO:0009873">
    <property type="term" value="P:ethylene-activated signaling pathway"/>
    <property type="evidence" value="ECO:0007669"/>
    <property type="project" value="InterPro"/>
</dbReference>
<dbReference type="EnsemblPlants" id="Kaladp0864s0005.1.v1.1">
    <property type="protein sequence ID" value="Kaladp0864s0005.1.v1.1.CDS.1"/>
    <property type="gene ID" value="Kaladp0864s0005.v1.1"/>
</dbReference>
<evidence type="ECO:0000259" key="6">
    <source>
        <dbReference type="PROSITE" id="PS51032"/>
    </source>
</evidence>
<dbReference type="PROSITE" id="PS51032">
    <property type="entry name" value="AP2_ERF"/>
    <property type="match status" value="1"/>
</dbReference>
<reference evidence="7" key="1">
    <citation type="submission" date="2021-01" db="UniProtKB">
        <authorList>
            <consortium name="EnsemblPlants"/>
        </authorList>
    </citation>
    <scope>IDENTIFICATION</scope>
</reference>
<organism evidence="7 8">
    <name type="scientific">Kalanchoe fedtschenkoi</name>
    <name type="common">Lavender scallops</name>
    <name type="synonym">South American air plant</name>
    <dbReference type="NCBI Taxonomy" id="63787"/>
    <lineage>
        <taxon>Eukaryota</taxon>
        <taxon>Viridiplantae</taxon>
        <taxon>Streptophyta</taxon>
        <taxon>Embryophyta</taxon>
        <taxon>Tracheophyta</taxon>
        <taxon>Spermatophyta</taxon>
        <taxon>Magnoliopsida</taxon>
        <taxon>eudicotyledons</taxon>
        <taxon>Gunneridae</taxon>
        <taxon>Pentapetalae</taxon>
        <taxon>Saxifragales</taxon>
        <taxon>Crassulaceae</taxon>
        <taxon>Kalanchoe</taxon>
    </lineage>
</organism>
<dbReference type="AlphaFoldDB" id="A0A7N0VI92"/>
<name>A0A7N0VI92_KALFE</name>
<dbReference type="GO" id="GO:0003677">
    <property type="term" value="F:DNA binding"/>
    <property type="evidence" value="ECO:0007669"/>
    <property type="project" value="UniProtKB-KW"/>
</dbReference>
<dbReference type="PANTHER" id="PTHR31190">
    <property type="entry name" value="DNA-BINDING DOMAIN"/>
    <property type="match status" value="1"/>
</dbReference>
<dbReference type="PANTHER" id="PTHR31190:SF72">
    <property type="entry name" value="AP2 DOMAIN CONTAINING PROTEIN, EXPRESSED"/>
    <property type="match status" value="1"/>
</dbReference>
<dbReference type="InterPro" id="IPR044808">
    <property type="entry name" value="ERF_plant"/>
</dbReference>
<keyword evidence="8" id="KW-1185">Reference proteome</keyword>
<dbReference type="Proteomes" id="UP000594263">
    <property type="component" value="Unplaced"/>
</dbReference>
<dbReference type="GO" id="GO:0003700">
    <property type="term" value="F:DNA-binding transcription factor activity"/>
    <property type="evidence" value="ECO:0007669"/>
    <property type="project" value="InterPro"/>
</dbReference>
<evidence type="ECO:0000256" key="2">
    <source>
        <dbReference type="ARBA" id="ARBA00023015"/>
    </source>
</evidence>
<keyword evidence="4" id="KW-0804">Transcription</keyword>
<dbReference type="Pfam" id="PF00847">
    <property type="entry name" value="AP2"/>
    <property type="match status" value="1"/>
</dbReference>
<keyword evidence="3" id="KW-0238">DNA-binding</keyword>
<dbReference type="GO" id="GO:0005634">
    <property type="term" value="C:nucleus"/>
    <property type="evidence" value="ECO:0007669"/>
    <property type="project" value="UniProtKB-SubCell"/>
</dbReference>
<dbReference type="OMA" id="SPYWDMI"/>
<evidence type="ECO:0000256" key="3">
    <source>
        <dbReference type="ARBA" id="ARBA00023125"/>
    </source>
</evidence>
<feature type="domain" description="AP2/ERF" evidence="6">
    <location>
        <begin position="13"/>
        <end position="71"/>
    </location>
</feature>
<evidence type="ECO:0000256" key="1">
    <source>
        <dbReference type="ARBA" id="ARBA00004123"/>
    </source>
</evidence>
<keyword evidence="2" id="KW-0805">Transcription regulation</keyword>
<dbReference type="Gramene" id="Kaladp0864s0005.1.v1.1">
    <property type="protein sequence ID" value="Kaladp0864s0005.1.v1.1.CDS.1"/>
    <property type="gene ID" value="Kaladp0864s0005.v1.1"/>
</dbReference>
<dbReference type="CDD" id="cd00018">
    <property type="entry name" value="AP2"/>
    <property type="match status" value="1"/>
</dbReference>
<dbReference type="InterPro" id="IPR016177">
    <property type="entry name" value="DNA-bd_dom_sf"/>
</dbReference>
<evidence type="ECO:0000313" key="7">
    <source>
        <dbReference type="EnsemblPlants" id="Kaladp0864s0005.1.v1.1.CDS.1"/>
    </source>
</evidence>
<dbReference type="FunFam" id="3.30.730.10:FF:000001">
    <property type="entry name" value="Ethylene-responsive transcription factor 2"/>
    <property type="match status" value="1"/>
</dbReference>